<organism evidence="1 2">
    <name type="scientific">Prymnesium parvum</name>
    <name type="common">Toxic golden alga</name>
    <dbReference type="NCBI Taxonomy" id="97485"/>
    <lineage>
        <taxon>Eukaryota</taxon>
        <taxon>Haptista</taxon>
        <taxon>Haptophyta</taxon>
        <taxon>Prymnesiophyceae</taxon>
        <taxon>Prymnesiales</taxon>
        <taxon>Prymnesiaceae</taxon>
        <taxon>Prymnesium</taxon>
    </lineage>
</organism>
<gene>
    <name evidence="1" type="ORF">AB1Y20_000005</name>
</gene>
<comment type="caution">
    <text evidence="1">The sequence shown here is derived from an EMBL/GenBank/DDBJ whole genome shotgun (WGS) entry which is preliminary data.</text>
</comment>
<reference evidence="1 2" key="1">
    <citation type="journal article" date="2024" name="Science">
        <title>Giant polyketide synthase enzymes in the biosynthesis of giant marine polyether toxins.</title>
        <authorList>
            <person name="Fallon T.R."/>
            <person name="Shende V.V."/>
            <person name="Wierzbicki I.H."/>
            <person name="Pendleton A.L."/>
            <person name="Watervoot N.F."/>
            <person name="Auber R.P."/>
            <person name="Gonzalez D.J."/>
            <person name="Wisecaver J.H."/>
            <person name="Moore B.S."/>
        </authorList>
    </citation>
    <scope>NUCLEOTIDE SEQUENCE [LARGE SCALE GENOMIC DNA]</scope>
    <source>
        <strain evidence="1 2">12B1</strain>
    </source>
</reference>
<accession>A0AB34K6K6</accession>
<dbReference type="Proteomes" id="UP001515480">
    <property type="component" value="Unassembled WGS sequence"/>
</dbReference>
<evidence type="ECO:0000313" key="2">
    <source>
        <dbReference type="Proteomes" id="UP001515480"/>
    </source>
</evidence>
<sequence length="166" mass="17719">MEAPLCGRRVTLAALKARPELNGLKAEVLSFDESSGRYTVRLQGSGEQLAVRAANLRAAGGGAASGSFAPGERVTIKGLTAKAELNGHSGTVTEWHEESGRYAVQVDNVVKPLLLRGDNLKLVKAEGWAPAWRTPEGQAAIDQALHEHVQQEWEKTKNSFGGMFGG</sequence>
<evidence type="ECO:0000313" key="1">
    <source>
        <dbReference type="EMBL" id="KAL1529042.1"/>
    </source>
</evidence>
<dbReference type="AlphaFoldDB" id="A0AB34K6K6"/>
<name>A0AB34K6K6_PRYPA</name>
<keyword evidence="2" id="KW-1185">Reference proteome</keyword>
<dbReference type="EMBL" id="JBGBPQ010000001">
    <property type="protein sequence ID" value="KAL1529042.1"/>
    <property type="molecule type" value="Genomic_DNA"/>
</dbReference>
<proteinExistence type="predicted"/>
<protein>
    <submittedName>
        <fullName evidence="1">Uncharacterized protein</fullName>
    </submittedName>
</protein>